<proteinExistence type="predicted"/>
<sequence>MGSTKIIIMKNVFLLTFLTLTFVFSTEATAQKFSGLDKSPADIASYPTSYRVSDKSVRVIYSRPQLKGRNLSELAPDGKVWRTGANEAAEITFYKDATVGGKAVKAGTYSLFTIPGADEWTVILNSNLNQWGAYSYDSAADVARVTAKASTDGDSLEAFSIAFDDNGNMVMGWGTTRVSLAMSL</sequence>
<evidence type="ECO:0008006" key="3">
    <source>
        <dbReference type="Google" id="ProtNLM"/>
    </source>
</evidence>
<dbReference type="EMBL" id="FQWL01000005">
    <property type="protein sequence ID" value="SHG89082.1"/>
    <property type="molecule type" value="Genomic_DNA"/>
</dbReference>
<gene>
    <name evidence="1" type="ORF">SAMN04488116_2805</name>
</gene>
<dbReference type="AlphaFoldDB" id="A0A1M5NHW6"/>
<name>A0A1M5NHW6_9FLAO</name>
<accession>A0A1M5NHW6</accession>
<reference evidence="2" key="1">
    <citation type="submission" date="2016-11" db="EMBL/GenBank/DDBJ databases">
        <authorList>
            <person name="Varghese N."/>
            <person name="Submissions S."/>
        </authorList>
    </citation>
    <scope>NUCLEOTIDE SEQUENCE [LARGE SCALE GENOMIC DNA]</scope>
    <source>
        <strain evidence="2">DSM 22638</strain>
    </source>
</reference>
<dbReference type="Pfam" id="PF11138">
    <property type="entry name" value="DUF2911"/>
    <property type="match status" value="1"/>
</dbReference>
<evidence type="ECO:0000313" key="2">
    <source>
        <dbReference type="Proteomes" id="UP000184532"/>
    </source>
</evidence>
<protein>
    <recommendedName>
        <fullName evidence="3">DUF2911 domain-containing protein</fullName>
    </recommendedName>
</protein>
<organism evidence="1 2">
    <name type="scientific">Flagellimonas flava</name>
    <dbReference type="NCBI Taxonomy" id="570519"/>
    <lineage>
        <taxon>Bacteria</taxon>
        <taxon>Pseudomonadati</taxon>
        <taxon>Bacteroidota</taxon>
        <taxon>Flavobacteriia</taxon>
        <taxon>Flavobacteriales</taxon>
        <taxon>Flavobacteriaceae</taxon>
        <taxon>Flagellimonas</taxon>
    </lineage>
</organism>
<evidence type="ECO:0000313" key="1">
    <source>
        <dbReference type="EMBL" id="SHG89082.1"/>
    </source>
</evidence>
<dbReference type="STRING" id="570519.SAMN04488116_2805"/>
<dbReference type="Proteomes" id="UP000184532">
    <property type="component" value="Unassembled WGS sequence"/>
</dbReference>
<keyword evidence="2" id="KW-1185">Reference proteome</keyword>
<dbReference type="InterPro" id="IPR021314">
    <property type="entry name" value="DUF2911"/>
</dbReference>